<dbReference type="Gene3D" id="3.40.50.360">
    <property type="match status" value="1"/>
</dbReference>
<dbReference type="EMBL" id="FOHN01000015">
    <property type="protein sequence ID" value="SET32793.1"/>
    <property type="molecule type" value="Genomic_DNA"/>
</dbReference>
<dbReference type="PROSITE" id="PS50216">
    <property type="entry name" value="DHHC"/>
    <property type="match status" value="1"/>
</dbReference>
<dbReference type="InterPro" id="IPR005025">
    <property type="entry name" value="FMN_Rdtase-like_dom"/>
</dbReference>
<organism evidence="4 5">
    <name type="scientific">[Clostridium] polysaccharolyticum</name>
    <dbReference type="NCBI Taxonomy" id="29364"/>
    <lineage>
        <taxon>Bacteria</taxon>
        <taxon>Bacillati</taxon>
        <taxon>Bacillota</taxon>
        <taxon>Clostridia</taxon>
        <taxon>Lachnospirales</taxon>
        <taxon>Lachnospiraceae</taxon>
    </lineage>
</organism>
<dbReference type="OrthoDB" id="9790975at2"/>
<keyword evidence="2" id="KW-0288">FMN</keyword>
<dbReference type="Pfam" id="PF03358">
    <property type="entry name" value="FMN_red"/>
    <property type="match status" value="1"/>
</dbReference>
<evidence type="ECO:0000256" key="1">
    <source>
        <dbReference type="ARBA" id="ARBA00022630"/>
    </source>
</evidence>
<feature type="domain" description="NADPH-dependent FMN reductase-like" evidence="3">
    <location>
        <begin position="1"/>
        <end position="155"/>
    </location>
</feature>
<evidence type="ECO:0000313" key="4">
    <source>
        <dbReference type="EMBL" id="SET32793.1"/>
    </source>
</evidence>
<gene>
    <name evidence="4" type="ORF">SAMN04487772_11524</name>
</gene>
<name>A0A1I0DJZ6_9FIRM</name>
<evidence type="ECO:0000256" key="2">
    <source>
        <dbReference type="ARBA" id="ARBA00022643"/>
    </source>
</evidence>
<dbReference type="SUPFAM" id="SSF52218">
    <property type="entry name" value="Flavoproteins"/>
    <property type="match status" value="1"/>
</dbReference>
<accession>A0A1I0DJZ6</accession>
<dbReference type="InterPro" id="IPR029039">
    <property type="entry name" value="Flavoprotein-like_sf"/>
</dbReference>
<dbReference type="GO" id="GO:0016491">
    <property type="term" value="F:oxidoreductase activity"/>
    <property type="evidence" value="ECO:0007669"/>
    <property type="project" value="InterPro"/>
</dbReference>
<dbReference type="RefSeq" id="WP_092478148.1">
    <property type="nucleotide sequence ID" value="NZ_FOHN01000015.1"/>
</dbReference>
<dbReference type="AlphaFoldDB" id="A0A1I0DJZ6"/>
<reference evidence="4 5" key="1">
    <citation type="submission" date="2016-10" db="EMBL/GenBank/DDBJ databases">
        <authorList>
            <person name="de Groot N.N."/>
        </authorList>
    </citation>
    <scope>NUCLEOTIDE SEQUENCE [LARGE SCALE GENOMIC DNA]</scope>
    <source>
        <strain evidence="4 5">DSM 1801</strain>
    </source>
</reference>
<dbReference type="STRING" id="29364.SAMN04487772_11524"/>
<keyword evidence="5" id="KW-1185">Reference proteome</keyword>
<evidence type="ECO:0000313" key="5">
    <source>
        <dbReference type="Proteomes" id="UP000199800"/>
    </source>
</evidence>
<proteinExistence type="predicted"/>
<keyword evidence="1" id="KW-0285">Flavoprotein</keyword>
<dbReference type="PANTHER" id="PTHR43278:SF4">
    <property type="entry name" value="NAD(P)H-DEPENDENT FMN-CONTAINING OXIDOREDUCTASE YWQN-RELATED"/>
    <property type="match status" value="1"/>
</dbReference>
<evidence type="ECO:0000259" key="3">
    <source>
        <dbReference type="Pfam" id="PF03358"/>
    </source>
</evidence>
<dbReference type="Proteomes" id="UP000199800">
    <property type="component" value="Unassembled WGS sequence"/>
</dbReference>
<dbReference type="InterPro" id="IPR051796">
    <property type="entry name" value="ISF_SsuE-like"/>
</dbReference>
<sequence>MKVLLFNGSPKANGCTYTALTEIANVLEKEGIETEIFQIGSKAVRGCVGCGLCSQNEDHHCAYNEDCVNEAIDKLKTADGFVFGSPVHFAGASGFITAFLDRLFLAGSSYLAYKPAACVASARRAGTTATLDQLNKYLGIRNMPIISGSYWNMVHGSCPEDVQKDLEGLQTMRNVGQNMAWILKCIEAGKENGIGKPVAVSGAKTNFIQ</sequence>
<dbReference type="PANTHER" id="PTHR43278">
    <property type="entry name" value="NAD(P)H-DEPENDENT FMN-CONTAINING OXIDOREDUCTASE YWQN-RELATED"/>
    <property type="match status" value="1"/>
</dbReference>
<protein>
    <submittedName>
        <fullName evidence="4">Multimeric flavodoxin WrbA</fullName>
    </submittedName>
</protein>